<protein>
    <submittedName>
        <fullName evidence="2">Uncharacterized protein</fullName>
    </submittedName>
</protein>
<keyword evidence="1" id="KW-0812">Transmembrane</keyword>
<proteinExistence type="predicted"/>
<organism evidence="2 3">
    <name type="scientific">Aphanomyces euteiches</name>
    <dbReference type="NCBI Taxonomy" id="100861"/>
    <lineage>
        <taxon>Eukaryota</taxon>
        <taxon>Sar</taxon>
        <taxon>Stramenopiles</taxon>
        <taxon>Oomycota</taxon>
        <taxon>Saprolegniomycetes</taxon>
        <taxon>Saprolegniales</taxon>
        <taxon>Verrucalvaceae</taxon>
        <taxon>Aphanomyces</taxon>
    </lineage>
</organism>
<feature type="transmembrane region" description="Helical" evidence="1">
    <location>
        <begin position="34"/>
        <end position="53"/>
    </location>
</feature>
<reference evidence="2 3" key="1">
    <citation type="submission" date="2019-07" db="EMBL/GenBank/DDBJ databases">
        <title>Genomics analysis of Aphanomyces spp. identifies a new class of oomycete effector associated with host adaptation.</title>
        <authorList>
            <person name="Gaulin E."/>
        </authorList>
    </citation>
    <scope>NUCLEOTIDE SEQUENCE [LARGE SCALE GENOMIC DNA]</scope>
    <source>
        <strain evidence="2 3">ATCC 201684</strain>
    </source>
</reference>
<feature type="transmembrane region" description="Helical" evidence="1">
    <location>
        <begin position="720"/>
        <end position="738"/>
    </location>
</feature>
<evidence type="ECO:0000256" key="1">
    <source>
        <dbReference type="SAM" id="Phobius"/>
    </source>
</evidence>
<keyword evidence="3" id="KW-1185">Reference proteome</keyword>
<keyword evidence="1" id="KW-1133">Transmembrane helix</keyword>
<feature type="transmembrane region" description="Helical" evidence="1">
    <location>
        <begin position="601"/>
        <end position="627"/>
    </location>
</feature>
<feature type="transmembrane region" description="Helical" evidence="1">
    <location>
        <begin position="775"/>
        <end position="793"/>
    </location>
</feature>
<comment type="caution">
    <text evidence="2">The sequence shown here is derived from an EMBL/GenBank/DDBJ whole genome shotgun (WGS) entry which is preliminary data.</text>
</comment>
<sequence>MPSVAPLRENLQFHGIAAASRSPFSTRREWIERMVGVVVVMLSMAMSIVYLSILESYVENDYFWTHFNTSGAQTFLSDVFNAQLWNTSKDLALFTMDVAIEKDYSTPGTAIAIQATDTRRIIMEQLNNLPRAILGLRSQTADQAMRSLMCYCWIDFNQRWEVAHTAGRQARCRDRYFDNGAVYMEAMLRNTDWAAFSQRWGPVFDLAYGTAIYETAGGIAWLNQTTSALATTSPEAELRHWVDRYNIQRYVLPWHNRHISGFTNSVLLRTALQTFSLALNQVQYERRVGLWTSVLASYGAYNEFNYAQDTQVSLVRNASNSFTRANNTLSQEMWTGGYPDTPWSIWLHDNIGPLASIDLIYVLPPSSLTTTLTTAYTTLVRDIQMDQQLHALYQAVHAVEFDMVPLSWKLPGVHYAGGTPLCYVGSPTLTVEQSFGFDDACSEFQPRMSLHGDAKNIMLALMVLQADSSFEKRIPDICSLNQNAIESCQSSLNSILRLFALWESKKTLALPNATEIIELGIGLRQYAMVNAIPTTLHQPLLDPGDFIWNFYGWLHLVDWIQGRREVVAFEGDVSTMTLISKAYMPLSFTVDPLQTPTRFSYAVWMLILYTCVLGAAVIVAALAFGIVEKGIFHGSNLWFANSVVGVVWIGRPLLIVRGLTAITALSTAKIQLEAVGGFTRFVVPSRSFLESILLSGETLWLTYSLNDILSVLARDHSYKCAVGSIILVWALSLALDVASPFVPWASLSRQCESPNMDAQMNCITGCVEIGSFTRFSLLCIIQAASVVISYAVARFLRSTNRVQAPVTIPAVSVHLLRPMESKTQRFYFDNVSNVISGLIPCSKSGHGTAFSVLLWMFISTSNAQEMTELKIGRTQPSLHIQHVWSSQPGQHFRALFGVLFLLASAVSSALFFMSLKPN</sequence>
<evidence type="ECO:0000313" key="3">
    <source>
        <dbReference type="Proteomes" id="UP000481153"/>
    </source>
</evidence>
<dbReference type="EMBL" id="VJMJ01000023">
    <property type="protein sequence ID" value="KAF0742886.1"/>
    <property type="molecule type" value="Genomic_DNA"/>
</dbReference>
<gene>
    <name evidence="2" type="ORF">Ae201684_002281</name>
</gene>
<dbReference type="VEuPathDB" id="FungiDB:AeMF1_020180"/>
<name>A0A6G0XQR6_9STRA</name>
<dbReference type="Proteomes" id="UP000481153">
    <property type="component" value="Unassembled WGS sequence"/>
</dbReference>
<feature type="transmembrane region" description="Helical" evidence="1">
    <location>
        <begin position="894"/>
        <end position="915"/>
    </location>
</feature>
<keyword evidence="1" id="KW-0472">Membrane</keyword>
<evidence type="ECO:0000313" key="2">
    <source>
        <dbReference type="EMBL" id="KAF0742886.1"/>
    </source>
</evidence>
<dbReference type="AlphaFoldDB" id="A0A6G0XQR6"/>
<accession>A0A6G0XQR6</accession>